<organism evidence="1 2">
    <name type="scientific">Lymphocystis disease virus 3</name>
    <dbReference type="NCBI Taxonomy" id="2560566"/>
    <lineage>
        <taxon>Viruses</taxon>
        <taxon>Varidnaviria</taxon>
        <taxon>Bamfordvirae</taxon>
        <taxon>Nucleocytoviricota</taxon>
        <taxon>Megaviricetes</taxon>
        <taxon>Pimascovirales</taxon>
        <taxon>Pimascovirales incertae sedis</taxon>
        <taxon>Iridoviridae</taxon>
        <taxon>Alphairidovirinae</taxon>
        <taxon>Lymphocystivirus</taxon>
        <taxon>Lymphocystivirus sparus1</taxon>
    </lineage>
</organism>
<evidence type="ECO:0000313" key="2">
    <source>
        <dbReference type="Proteomes" id="UP000149121"/>
    </source>
</evidence>
<protein>
    <submittedName>
        <fullName evidence="1">Uncharacterized protein</fullName>
    </submittedName>
</protein>
<proteinExistence type="predicted"/>
<reference evidence="1 2" key="1">
    <citation type="journal article" date="2016" name="J. Virol.">
        <title>Concurrence of Iridovirus, Polyomavirus, and a Unique Member of a New Group of Fish Papillomaviruses in Lymphocystis Disease-Affected Gilthead Sea Bream.</title>
        <authorList>
            <person name="Lopez-Bueno A."/>
            <person name="Mavian C."/>
            <person name="Labella A.M."/>
            <person name="Castro D."/>
            <person name="Borrego J.J."/>
            <person name="Alcami A."/>
            <person name="Alejo A."/>
        </authorList>
    </citation>
    <scope>NUCLEOTIDE SEQUENCE [LARGE SCALE GENOMIC DNA]</scope>
    <source>
        <strain evidence="1">SA9</strain>
    </source>
</reference>
<accession>A0A1B2RW00</accession>
<name>A0A1B2RW00_9VIRU</name>
<dbReference type="EMBL" id="KX643370">
    <property type="protein sequence ID" value="AOC55180.1"/>
    <property type="molecule type" value="Genomic_DNA"/>
</dbReference>
<gene>
    <name evidence="1" type="ORF">LCDVSa096R</name>
</gene>
<dbReference type="KEGG" id="vg:30902672"/>
<dbReference type="Proteomes" id="UP000149121">
    <property type="component" value="Segment"/>
</dbReference>
<keyword evidence="2" id="KW-1185">Reference proteome</keyword>
<dbReference type="OrthoDB" id="17829at10239"/>
<evidence type="ECO:0000313" key="1">
    <source>
        <dbReference type="EMBL" id="AOC55180.1"/>
    </source>
</evidence>
<sequence length="135" mass="16204">MLGILFAIFCTWAFAFKLIVDRTFYNDCRRQYVLFSTVLNVLWRRWTTKPVNVYQTVNQVKITFHDGTQYCHIFLKKCSPIVTVKGTKSKEDYTLELEPYFKWEQNYPSPRILNLSEDLEIKYQDDTVYAVQNEY</sequence>